<protein>
    <submittedName>
        <fullName evidence="2">Uncharacterized protein</fullName>
    </submittedName>
</protein>
<feature type="compositionally biased region" description="Pro residues" evidence="1">
    <location>
        <begin position="509"/>
        <end position="523"/>
    </location>
</feature>
<evidence type="ECO:0000313" key="2">
    <source>
        <dbReference type="EMBL" id="EJK68158.1"/>
    </source>
</evidence>
<dbReference type="OrthoDB" id="544772at2759"/>
<feature type="compositionally biased region" description="Low complexity" evidence="1">
    <location>
        <begin position="1541"/>
        <end position="1563"/>
    </location>
</feature>
<feature type="region of interest" description="Disordered" evidence="1">
    <location>
        <begin position="1"/>
        <end position="66"/>
    </location>
</feature>
<sequence length="3032" mass="330978">GEPTLSPTASPSSSPSASPTTANPTSAPSTSPTGTPTLSPTSSSPSASPTTANPSASPTHLPSSSPTTKVILLSTAHIGAPSRTGTISFTTDTAEFSMTGMGQVRTEANVDSSAFFAYTRVPLDLTKLSLKVASFWRSNGSNNAGIMIRDSLDACSGFIQVGLWQSTSTSYVRSFYKNRCDQDGGADMVVGDNSYSSFQGAVLELLKDGNQWRARVETPNGSQWGQSSARSVTLNGPWIYVGVYMGSYNDNVNEHTNTFTGSDLTVYQGGVQTVITFSMTGMGQVRTEANVDSSAFFAYTRVPLDLTKLSLKVASFWRSNGSNNAGIMIRDSLDACSGFIQVGLWQSTSASYVRSFYKNRCDQDGGADMVVGDNSYSSFQGAVLELLKDGNQWRARVETPNGSQWGQSSARSVTLNGPLIYVGVYMGSYNDNVNEHTNTFTGSDLTVYQGGVQTVIRGQKMDMGSGRYAARSLLETGQPSRMSRRLTGSSSSLIESSTGLDLSTLCYKSPPPPTASPSSPPTAKPTWSPTASPEISLLTFSCYRYEPVRHKYLCDYESFECDPENGFDTYIEHLDFDTEIQFFDATTVPLSGKVYIGRHEGGGGVIATGCPLVGVRVCLHNMKSTIRTENDPTVGKCAITDDNGEYILYPLVGLTVYPKVTVEVAGGNKECNHRLGNSTVEFTLDGCDPAYFKQEAQLTGVEGKYKVPAHKINARVSGLQSETGDRTEILKTLKTVVHSLNLKDIGEIDENAKAPVDGGDLNQDVSQAAEANKALANSQQEVHTMRFQYDGTLTFNPVIASATGVSKTIDRAEDCHPNEIDFPISSKSFHVLDYSTVFKLEVRLSQLIIPDENVTCDVVDQSTQVRILNGVGLSADHPIEKAVISQLKKEESNADDLALYTRCADIPCILNVDAPAGETNGTSVSTVSLKLKAGIPNVISSSDAEYPFSKQISIAAEGAVPHTMTVVVTGDFSSKPPRYVSFPVVKPFLILRDPPGGDSAVEYNRIETTVKLSSQSLEQYLAGPQIETKTDVKIGLGMAPGPEAGGGVIKGTAEPVMGYVQHSANFLQKVTPQQETKVLLDRSQMSFFCRLSPSSTADYSKTNQQANGRPKNGEYIPCGAGLNKELPSGGKWFDEKFNPILPTKRPVCFYRDWQRVRSVLEIRKDYNCTTDTNTKDIKPDIEDVCKSFDYKWICLSDSDRKQEDNWSKSDWKRLPDEHAYYKLWDFMNPDPMTTETLQDQKISGFRTDTPEADFTKLGSGDNLLSPKMFQDKEKELESYKKFLASNSQDSSKNILYNKKVETIQFSENADISVGGGIKTDFDLEIGYLAMVGAKVETDVHFGELEVSHRMVQSSEAESSSSIEVTFGDPDFGDEFIVDMYLDPQYGSFVFMTVGGQSKCPHEVGTSAVEDPYIKIVESTRQPVVADDELMLFDVEIANLGYGESFFDVYIDLLDNREGLTLSVDEGPWKLKGTEVGGKSTLSTLVVEKGPRLNVNRYKPVKLYLQSKCERDGEYGNKISSDLIWNVAREITPPPNTQPSTAKGAAIAPSSSPSSAPTKSPSKKTLAPTQSPAVIQPEIGRYIEFTRHCLEVEFDGDIKESTLDVTIRNPLRFRGIKMDDQERLEKIVLEYRKVSGRSPHWHRALTIFENSTTAELNFMDSEEDSSGYISATWKLPSIDFAYEIRLKSICTKSPGAPPALNGFISDSVVGLVDRAPPVVMGVPQPSVNLFPGDELAVYFTEEIECELPYLFQITIEVSELGVVFIKDLSDRDDLHVVCSGNMISIQFNEERVPTRSYSRLLGRTYNLKIADVVDPAGNVAETYSYQSNFVCSPPNPGLTITAVGENVLYLPHQAILLSAVISNDDKRYIANPVGEEWSRTFLELGLDPKSNSDDLTIHVNGEPLVEPHQYILMQRENVTTQVEIRKTSTGNKLLFQPLTLFLRSSCAGDEEDPITVSADVWNHQGSDGSKYIRFTPPCPAIKWAGEMSKERRLVFSKQTLDGLNSIIDMSIFNEGYADRKLFDRSILNDSAPDEEKRLEQTVLLYRRSMDRGSWEKGLLASGAPVDFSAQGIEDELGYAQASWDVSGIVDSTYKIKVQSQCTDLGGVADDRTYDTGTIEFILDRVPPAIYGKPQVELTGPVSVVQDEEFGFSFKEPLFCDEPYTFDLTVTLSNDGNVQTMSHGNGLHAKCLATDIRFRFERQALDGFSTNTTVTLTLSGVQDLAGNQMETYNETFLWNQTVTNQAAPIVQTSNSTSVAASPECYPGSSIKLAGLGCDGIDNNCDMLIDECNEDLVMPKITFREGLAIDASEENGYTIINSPSFLSLSSAKVYIESIIEAKDDCATDLVVTVENAIGVACHDTKFTVTATDGRCPTQTVQKQFKIKVDDSPPVVSITLDLGEEFENKFEAQGRTYLGIELKTQVKISSNEFEYDNSKASDNMVLLRETNDPRQSHGLRIFVEPKQCGLVTENLCIRSPVGFRYYQLDVSATNYAGASGTESAYIVIIPKELPELSVNSDGNPNPAYFISRMTAETSPASEVIQTKHTVWDTTLEDPPDLPGVMMSLTEVVSAEMTIQGITVPDNQEELLALKQALEDTLNGLNQLDSDNGSRKRKLSEECCTSQLKVVSIGGVNVDQLRRRQLSEDAVEIVYELIQICDGQCGNETSMPSVKDFAENLSRDLESPQGTFAATLQSKASEAGIDIPEVVVQNIAVDEEIKISTQSSVAVNFVKAISIPIQNFESLNDGDIDSVVSALPKILLSTACPTDSSVTSCEVSFVNAVRKSLSIGSARRLIVARLLSSEILSLSYEFNVIVDCPASGCNVDSISEALQDAASQDLTAAIESGQFMDTLSAETGNATATISGQVTLDDSTCTSHSQATGGSTSSTIPSSYEWYPSWGGTDKCTNASGMPTYMRDNLHYLSSCCVTKSGGVAPSANGTEALFQSAEECCTTMVPWVAKNVCEAESTPPYEANGTGKWFVSYQNQKCAQDCPEGSSPLCGGIITENHIDLFDDARTCCSERLWWIDIESCTSN</sequence>
<feature type="region of interest" description="Disordered" evidence="1">
    <location>
        <begin position="477"/>
        <end position="531"/>
    </location>
</feature>
<dbReference type="Proteomes" id="UP000266841">
    <property type="component" value="Unassembled WGS sequence"/>
</dbReference>
<keyword evidence="3" id="KW-1185">Reference proteome</keyword>
<proteinExistence type="predicted"/>
<feature type="region of interest" description="Disordered" evidence="1">
    <location>
        <begin position="1529"/>
        <end position="1570"/>
    </location>
</feature>
<accession>K0SPC3</accession>
<gene>
    <name evidence="2" type="ORF">THAOC_10687</name>
</gene>
<comment type="caution">
    <text evidence="2">The sequence shown here is derived from an EMBL/GenBank/DDBJ whole genome shotgun (WGS) entry which is preliminary data.</text>
</comment>
<evidence type="ECO:0000256" key="1">
    <source>
        <dbReference type="SAM" id="MobiDB-lite"/>
    </source>
</evidence>
<name>K0SPC3_THAOC</name>
<feature type="compositionally biased region" description="Low complexity" evidence="1">
    <location>
        <begin position="486"/>
        <end position="500"/>
    </location>
</feature>
<evidence type="ECO:0000313" key="3">
    <source>
        <dbReference type="Proteomes" id="UP000266841"/>
    </source>
</evidence>
<feature type="non-terminal residue" evidence="2">
    <location>
        <position position="1"/>
    </location>
</feature>
<dbReference type="EMBL" id="AGNL01011912">
    <property type="protein sequence ID" value="EJK68158.1"/>
    <property type="molecule type" value="Genomic_DNA"/>
</dbReference>
<dbReference type="eggNOG" id="ENOG502S1HS">
    <property type="taxonomic scope" value="Eukaryota"/>
</dbReference>
<reference evidence="2 3" key="1">
    <citation type="journal article" date="2012" name="Genome Biol.">
        <title>Genome and low-iron response of an oceanic diatom adapted to chronic iron limitation.</title>
        <authorList>
            <person name="Lommer M."/>
            <person name="Specht M."/>
            <person name="Roy A.S."/>
            <person name="Kraemer L."/>
            <person name="Andreson R."/>
            <person name="Gutowska M.A."/>
            <person name="Wolf J."/>
            <person name="Bergner S.V."/>
            <person name="Schilhabel M.B."/>
            <person name="Klostermeier U.C."/>
            <person name="Beiko R.G."/>
            <person name="Rosenstiel P."/>
            <person name="Hippler M."/>
            <person name="Laroche J."/>
        </authorList>
    </citation>
    <scope>NUCLEOTIDE SEQUENCE [LARGE SCALE GENOMIC DNA]</scope>
    <source>
        <strain evidence="2 3">CCMP1005</strain>
    </source>
</reference>
<organism evidence="2 3">
    <name type="scientific">Thalassiosira oceanica</name>
    <name type="common">Marine diatom</name>
    <dbReference type="NCBI Taxonomy" id="159749"/>
    <lineage>
        <taxon>Eukaryota</taxon>
        <taxon>Sar</taxon>
        <taxon>Stramenopiles</taxon>
        <taxon>Ochrophyta</taxon>
        <taxon>Bacillariophyta</taxon>
        <taxon>Coscinodiscophyceae</taxon>
        <taxon>Thalassiosirophycidae</taxon>
        <taxon>Thalassiosirales</taxon>
        <taxon>Thalassiosiraceae</taxon>
        <taxon>Thalassiosira</taxon>
    </lineage>
</organism>